<evidence type="ECO:0000313" key="2">
    <source>
        <dbReference type="EMBL" id="ATL67459.1"/>
    </source>
</evidence>
<protein>
    <submittedName>
        <fullName evidence="3">Uncharacterized protein</fullName>
    </submittedName>
</protein>
<gene>
    <name evidence="3" type="ORF">AWN90_31680</name>
    <name evidence="2" type="ORF">CRH09_15890</name>
</gene>
<evidence type="ECO:0000313" key="3">
    <source>
        <dbReference type="EMBL" id="KZM73240.1"/>
    </source>
</evidence>
<reference evidence="2 5" key="2">
    <citation type="submission" date="2017-10" db="EMBL/GenBank/DDBJ databases">
        <title>Comparative genomics between pathogenic Norcardia.</title>
        <authorList>
            <person name="Zeng L."/>
        </authorList>
    </citation>
    <scope>NUCLEOTIDE SEQUENCE [LARGE SCALE GENOMIC DNA]</scope>
    <source>
        <strain evidence="2 5">NC_YFY_NT001</strain>
    </source>
</reference>
<dbReference type="EMBL" id="CP023778">
    <property type="protein sequence ID" value="ATL67459.1"/>
    <property type="molecule type" value="Genomic_DNA"/>
</dbReference>
<keyword evidence="1" id="KW-0812">Transmembrane</keyword>
<sequence>MRTFVHLVLFVCALVMGVGAFGPLVSSLQARHVPLTDLRDGFPTGRALDQVGSSSVTLQTSLAVVLLAAAALVLLAGLVGFRGLGWLGVLAGLAGLGVLTWRLNERFDQQLRTDYQHLLTGTWGLYLFGGGLVVALLALLVPRERRGF</sequence>
<evidence type="ECO:0000313" key="5">
    <source>
        <dbReference type="Proteomes" id="UP000221961"/>
    </source>
</evidence>
<dbReference type="RefSeq" id="WP_067590206.1">
    <property type="nucleotide sequence ID" value="NZ_CP023778.1"/>
</dbReference>
<keyword evidence="1" id="KW-0472">Membrane</keyword>
<feature type="transmembrane region" description="Helical" evidence="1">
    <location>
        <begin position="123"/>
        <end position="141"/>
    </location>
</feature>
<dbReference type="Proteomes" id="UP000221961">
    <property type="component" value="Chromosome"/>
</dbReference>
<organism evidence="3 4">
    <name type="scientific">Nocardia terpenica</name>
    <dbReference type="NCBI Taxonomy" id="455432"/>
    <lineage>
        <taxon>Bacteria</taxon>
        <taxon>Bacillati</taxon>
        <taxon>Actinomycetota</taxon>
        <taxon>Actinomycetes</taxon>
        <taxon>Mycobacteriales</taxon>
        <taxon>Nocardiaceae</taxon>
        <taxon>Nocardia</taxon>
    </lineage>
</organism>
<evidence type="ECO:0000256" key="1">
    <source>
        <dbReference type="SAM" id="Phobius"/>
    </source>
</evidence>
<keyword evidence="1" id="KW-1133">Transmembrane helix</keyword>
<feature type="transmembrane region" description="Helical" evidence="1">
    <location>
        <begin position="51"/>
        <end position="76"/>
    </location>
</feature>
<keyword evidence="4" id="KW-1185">Reference proteome</keyword>
<accession>A0A164MCN9</accession>
<name>A0A164MCN9_9NOCA</name>
<evidence type="ECO:0000313" key="4">
    <source>
        <dbReference type="Proteomes" id="UP000076512"/>
    </source>
</evidence>
<dbReference type="EMBL" id="LWGR01000007">
    <property type="protein sequence ID" value="KZM73240.1"/>
    <property type="molecule type" value="Genomic_DNA"/>
</dbReference>
<reference evidence="3 4" key="1">
    <citation type="submission" date="2016-04" db="EMBL/GenBank/DDBJ databases">
        <authorList>
            <person name="Evans L.H."/>
            <person name="Alamgir A."/>
            <person name="Owens N."/>
            <person name="Weber N.D."/>
            <person name="Virtaneva K."/>
            <person name="Barbian K."/>
            <person name="Babar A."/>
            <person name="Rosenke K."/>
        </authorList>
    </citation>
    <scope>NUCLEOTIDE SEQUENCE [LARGE SCALE GENOMIC DNA]</scope>
    <source>
        <strain evidence="3 4">IFM 0406</strain>
    </source>
</reference>
<proteinExistence type="predicted"/>
<dbReference type="AlphaFoldDB" id="A0A164MCN9"/>
<feature type="transmembrane region" description="Helical" evidence="1">
    <location>
        <begin position="83"/>
        <end position="103"/>
    </location>
</feature>
<dbReference type="GeneID" id="88358860"/>
<dbReference type="KEGG" id="ntp:CRH09_15890"/>
<dbReference type="OrthoDB" id="4570892at2"/>
<dbReference type="STRING" id="455432.AWN90_31680"/>
<dbReference type="Proteomes" id="UP000076512">
    <property type="component" value="Unassembled WGS sequence"/>
</dbReference>